<dbReference type="AlphaFoldDB" id="A0A8D8Z6C4"/>
<keyword evidence="1" id="KW-0175">Coiled coil</keyword>
<sequence>MTNHNQFQVESKNIDQVNIEKNLEVLKAKQKSLQAEIKEVNEQIEECINITNVLEDKYKSSVNFGKKGQRCFGLNSPHQLALADKSILRIRCKQVPHPESC</sequence>
<reference evidence="2" key="1">
    <citation type="submission" date="2021-05" db="EMBL/GenBank/DDBJ databases">
        <authorList>
            <person name="Alioto T."/>
            <person name="Alioto T."/>
            <person name="Gomez Garrido J."/>
        </authorList>
    </citation>
    <scope>NUCLEOTIDE SEQUENCE</scope>
</reference>
<feature type="coiled-coil region" evidence="1">
    <location>
        <begin position="16"/>
        <end position="57"/>
    </location>
</feature>
<dbReference type="EMBL" id="HBUF01429784">
    <property type="protein sequence ID" value="CAG6741802.1"/>
    <property type="molecule type" value="Transcribed_RNA"/>
</dbReference>
<dbReference type="EMBL" id="HBUF01429785">
    <property type="protein sequence ID" value="CAG6741803.1"/>
    <property type="molecule type" value="Transcribed_RNA"/>
</dbReference>
<organism evidence="2">
    <name type="scientific">Cacopsylla melanoneura</name>
    <dbReference type="NCBI Taxonomy" id="428564"/>
    <lineage>
        <taxon>Eukaryota</taxon>
        <taxon>Metazoa</taxon>
        <taxon>Ecdysozoa</taxon>
        <taxon>Arthropoda</taxon>
        <taxon>Hexapoda</taxon>
        <taxon>Insecta</taxon>
        <taxon>Pterygota</taxon>
        <taxon>Neoptera</taxon>
        <taxon>Paraneoptera</taxon>
        <taxon>Hemiptera</taxon>
        <taxon>Sternorrhyncha</taxon>
        <taxon>Psylloidea</taxon>
        <taxon>Psyllidae</taxon>
        <taxon>Psyllinae</taxon>
        <taxon>Cacopsylla</taxon>
    </lineage>
</organism>
<accession>A0A8D8Z6C4</accession>
<protein>
    <submittedName>
        <fullName evidence="2">Uncharacterized protein</fullName>
    </submittedName>
</protein>
<evidence type="ECO:0000256" key="1">
    <source>
        <dbReference type="SAM" id="Coils"/>
    </source>
</evidence>
<evidence type="ECO:0000313" key="2">
    <source>
        <dbReference type="EMBL" id="CAG6741803.1"/>
    </source>
</evidence>
<proteinExistence type="predicted"/>
<name>A0A8D8Z6C4_9HEMI</name>